<name>A0ABU8YPX3_9CYAN</name>
<dbReference type="EMBL" id="JBBLXS010000213">
    <property type="protein sequence ID" value="MEK0186416.1"/>
    <property type="molecule type" value="Genomic_DNA"/>
</dbReference>
<dbReference type="Proteomes" id="UP001384579">
    <property type="component" value="Unassembled WGS sequence"/>
</dbReference>
<keyword evidence="8" id="KW-1185">Reference proteome</keyword>
<dbReference type="GO" id="GO:0016301">
    <property type="term" value="F:kinase activity"/>
    <property type="evidence" value="ECO:0007669"/>
    <property type="project" value="UniProtKB-KW"/>
</dbReference>
<evidence type="ECO:0000256" key="3">
    <source>
        <dbReference type="ARBA" id="ARBA00022553"/>
    </source>
</evidence>
<reference evidence="7 8" key="1">
    <citation type="journal article" date="2020" name="Harmful Algae">
        <title>Molecular and morphological characterization of a novel dihydroanatoxin-a producing Microcoleus species (cyanobacteria) from the Russian River, California, USA.</title>
        <authorList>
            <person name="Conklin K.Y."/>
            <person name="Stancheva R."/>
            <person name="Otten T.G."/>
            <person name="Fadness R."/>
            <person name="Boyer G.L."/>
            <person name="Read B."/>
            <person name="Zhang X."/>
            <person name="Sheath R.G."/>
        </authorList>
    </citation>
    <scope>NUCLEOTIDE SEQUENCE [LARGE SCALE GENOMIC DNA]</scope>
    <source>
        <strain evidence="7 8">PTRS2</strain>
    </source>
</reference>
<dbReference type="InterPro" id="IPR036097">
    <property type="entry name" value="HisK_dim/P_sf"/>
</dbReference>
<evidence type="ECO:0000256" key="1">
    <source>
        <dbReference type="ARBA" id="ARBA00000085"/>
    </source>
</evidence>
<dbReference type="InterPro" id="IPR005467">
    <property type="entry name" value="His_kinase_dom"/>
</dbReference>
<dbReference type="InterPro" id="IPR036890">
    <property type="entry name" value="HATPase_C_sf"/>
</dbReference>
<dbReference type="PROSITE" id="PS50109">
    <property type="entry name" value="HIS_KIN"/>
    <property type="match status" value="1"/>
</dbReference>
<dbReference type="PANTHER" id="PTHR43065:SF47">
    <property type="match status" value="1"/>
</dbReference>
<organism evidence="7 8">
    <name type="scientific">Microcoleus anatoxicus PTRS2</name>
    <dbReference type="NCBI Taxonomy" id="2705321"/>
    <lineage>
        <taxon>Bacteria</taxon>
        <taxon>Bacillati</taxon>
        <taxon>Cyanobacteriota</taxon>
        <taxon>Cyanophyceae</taxon>
        <taxon>Oscillatoriophycideae</taxon>
        <taxon>Oscillatoriales</taxon>
        <taxon>Microcoleaceae</taxon>
        <taxon>Microcoleus</taxon>
        <taxon>Microcoleus anatoxicus</taxon>
    </lineage>
</organism>
<comment type="catalytic activity">
    <reaction evidence="1">
        <text>ATP + protein L-histidine = ADP + protein N-phospho-L-histidine.</text>
        <dbReference type="EC" id="2.7.13.3"/>
    </reaction>
</comment>
<dbReference type="SUPFAM" id="SSF55874">
    <property type="entry name" value="ATPase domain of HSP90 chaperone/DNA topoisomerase II/histidine kinase"/>
    <property type="match status" value="1"/>
</dbReference>
<gene>
    <name evidence="7" type="ORF">WMG39_16395</name>
</gene>
<feature type="domain" description="Histidine kinase" evidence="6">
    <location>
        <begin position="180"/>
        <end position="409"/>
    </location>
</feature>
<dbReference type="PANTHER" id="PTHR43065">
    <property type="entry name" value="SENSOR HISTIDINE KINASE"/>
    <property type="match status" value="1"/>
</dbReference>
<dbReference type="Gene3D" id="3.30.565.10">
    <property type="entry name" value="Histidine kinase-like ATPase, C-terminal domain"/>
    <property type="match status" value="1"/>
</dbReference>
<dbReference type="EC" id="2.7.13.3" evidence="2"/>
<keyword evidence="4 7" id="KW-0418">Kinase</keyword>
<dbReference type="InterPro" id="IPR003661">
    <property type="entry name" value="HisK_dim/P_dom"/>
</dbReference>
<dbReference type="Pfam" id="PF02518">
    <property type="entry name" value="HATPase_c"/>
    <property type="match status" value="1"/>
</dbReference>
<dbReference type="PRINTS" id="PR00344">
    <property type="entry name" value="BCTRLSENSOR"/>
</dbReference>
<comment type="caution">
    <text evidence="7">The sequence shown here is derived from an EMBL/GenBank/DDBJ whole genome shotgun (WGS) entry which is preliminary data.</text>
</comment>
<proteinExistence type="predicted"/>
<evidence type="ECO:0000256" key="5">
    <source>
        <dbReference type="ARBA" id="ARBA00023012"/>
    </source>
</evidence>
<evidence type="ECO:0000313" key="8">
    <source>
        <dbReference type="Proteomes" id="UP001384579"/>
    </source>
</evidence>
<evidence type="ECO:0000313" key="7">
    <source>
        <dbReference type="EMBL" id="MEK0186416.1"/>
    </source>
</evidence>
<evidence type="ECO:0000259" key="6">
    <source>
        <dbReference type="PROSITE" id="PS50109"/>
    </source>
</evidence>
<evidence type="ECO:0000256" key="2">
    <source>
        <dbReference type="ARBA" id="ARBA00012438"/>
    </source>
</evidence>
<sequence>MTYTDKPLNFSTLLNAELRDFNFMNYQDNYSLLAAEQASKIGNILEAMKSYDLAIQEAEQNGDIHGQALAAELAGLFYLSLGIPKIAQIYLTESHSCYQHFGAQDQAAILESKYPNLINNLGYLNKNININNGLDTHQNLEQLVQERTSELSQTLEYLKATQNQLVESEKMAALGGLVAGIAHEINTPIGIGIAAASLLAEKVTKFCDIYSNGQIKRSELEKFLDTALQSSNMILANLTRAADLIHSFKEVAVDQSSELKRTFPVKKYLEEILTSLTPKLRTTKHKVKINCPDNILLDSYPGVFCQIVTNLIMNSLLHAYDPNDEGAIAFDLQLEGDLLVFEYTDDGKGISPDNLSKIFQPFFTTKRGQGGTGLGLHIIYNLVHQKLQGTIQCQSQLGCGTKFLIKIPT</sequence>
<accession>A0ABU8YPX3</accession>
<keyword evidence="5" id="KW-0902">Two-component regulatory system</keyword>
<protein>
    <recommendedName>
        <fullName evidence="2">histidine kinase</fullName>
        <ecNumber evidence="2">2.7.13.3</ecNumber>
    </recommendedName>
</protein>
<dbReference type="Gene3D" id="1.10.287.130">
    <property type="match status" value="1"/>
</dbReference>
<dbReference type="InterPro" id="IPR011990">
    <property type="entry name" value="TPR-like_helical_dom_sf"/>
</dbReference>
<dbReference type="CDD" id="cd00082">
    <property type="entry name" value="HisKA"/>
    <property type="match status" value="1"/>
</dbReference>
<dbReference type="InterPro" id="IPR003594">
    <property type="entry name" value="HATPase_dom"/>
</dbReference>
<evidence type="ECO:0000256" key="4">
    <source>
        <dbReference type="ARBA" id="ARBA00022777"/>
    </source>
</evidence>
<dbReference type="SMART" id="SM00387">
    <property type="entry name" value="HATPase_c"/>
    <property type="match status" value="1"/>
</dbReference>
<dbReference type="InterPro" id="IPR004358">
    <property type="entry name" value="Sig_transdc_His_kin-like_C"/>
</dbReference>
<dbReference type="SUPFAM" id="SSF47384">
    <property type="entry name" value="Homodimeric domain of signal transducing histidine kinase"/>
    <property type="match status" value="1"/>
</dbReference>
<dbReference type="SUPFAM" id="SSF48452">
    <property type="entry name" value="TPR-like"/>
    <property type="match status" value="1"/>
</dbReference>
<keyword evidence="4 7" id="KW-0808">Transferase</keyword>
<dbReference type="RefSeq" id="WP_340541603.1">
    <property type="nucleotide sequence ID" value="NZ_JBBLXS010000213.1"/>
</dbReference>
<keyword evidence="3" id="KW-0597">Phosphoprotein</keyword>